<name>A0A014MHQ8_9BURK</name>
<dbReference type="PATRIC" id="fig|1457173.3.peg.652"/>
<organism evidence="1 2">
    <name type="scientific">Comamonas aquatica DA1877</name>
    <dbReference type="NCBI Taxonomy" id="1457173"/>
    <lineage>
        <taxon>Bacteria</taxon>
        <taxon>Pseudomonadati</taxon>
        <taxon>Pseudomonadota</taxon>
        <taxon>Betaproteobacteria</taxon>
        <taxon>Burkholderiales</taxon>
        <taxon>Comamonadaceae</taxon>
        <taxon>Comamonas</taxon>
    </lineage>
</organism>
<proteinExistence type="predicted"/>
<gene>
    <name evidence="1" type="ORF">AX13_10630</name>
</gene>
<dbReference type="Proteomes" id="UP000020766">
    <property type="component" value="Unassembled WGS sequence"/>
</dbReference>
<evidence type="ECO:0000313" key="1">
    <source>
        <dbReference type="EMBL" id="EXU81251.1"/>
    </source>
</evidence>
<comment type="caution">
    <text evidence="1">The sequence shown here is derived from an EMBL/GenBank/DDBJ whole genome shotgun (WGS) entry which is preliminary data.</text>
</comment>
<keyword evidence="2" id="KW-1185">Reference proteome</keyword>
<evidence type="ECO:0000313" key="2">
    <source>
        <dbReference type="Proteomes" id="UP000020766"/>
    </source>
</evidence>
<dbReference type="RefSeq" id="WP_043379051.1">
    <property type="nucleotide sequence ID" value="NZ_JBOK01000003.1"/>
</dbReference>
<sequence>MDRHEEAVMQLMTANGDTFIAAHYDVAAGWMRPSLVALRPAKKQVWVVEVSASGYPLGLVDKVNQRVEKWYAPLLEQLQRLQVTGSDWSIGLLVFVRDDQIDWLRGRLQDVAGVQLLSLETASSPWLWDSVVWTEDMDFALGHIPRRDGGGAAAGPATTH</sequence>
<protein>
    <submittedName>
        <fullName evidence="1">Uncharacterized protein</fullName>
    </submittedName>
</protein>
<reference evidence="1 2" key="1">
    <citation type="submission" date="2014-01" db="EMBL/GenBank/DDBJ databases">
        <title>Interspecies Systems Biology Uncovers Metabolites Affecting C. elegans Gene Expression and Life History Traits.</title>
        <authorList>
            <person name="Watson E."/>
            <person name="Macneil L.T."/>
            <person name="Ritter A.D."/>
            <person name="Yilmaz L.S."/>
            <person name="Rosebrock A.P."/>
            <person name="Caudy A.A."/>
            <person name="Walhout A.J."/>
        </authorList>
    </citation>
    <scope>NUCLEOTIDE SEQUENCE [LARGE SCALE GENOMIC DNA]</scope>
    <source>
        <strain evidence="1 2">DA1877</strain>
    </source>
</reference>
<dbReference type="EMBL" id="JBOK01000003">
    <property type="protein sequence ID" value="EXU81251.1"/>
    <property type="molecule type" value="Genomic_DNA"/>
</dbReference>
<dbReference type="AlphaFoldDB" id="A0A014MHQ8"/>
<accession>A0A014MHQ8</accession>